<dbReference type="PROSITE" id="PS51257">
    <property type="entry name" value="PROKAR_LIPOPROTEIN"/>
    <property type="match status" value="1"/>
</dbReference>
<evidence type="ECO:0000313" key="3">
    <source>
        <dbReference type="Proteomes" id="UP000027120"/>
    </source>
</evidence>
<gene>
    <name evidence="2" type="ORF">CISIN_1g0438802mg</name>
</gene>
<name>A0A067FY69_CITSI</name>
<protein>
    <submittedName>
        <fullName evidence="2">Uncharacterized protein</fullName>
    </submittedName>
</protein>
<evidence type="ECO:0000256" key="1">
    <source>
        <dbReference type="SAM" id="SignalP"/>
    </source>
</evidence>
<keyword evidence="1" id="KW-0732">Signal</keyword>
<organism evidence="2 3">
    <name type="scientific">Citrus sinensis</name>
    <name type="common">Sweet orange</name>
    <name type="synonym">Citrus aurantium var. sinensis</name>
    <dbReference type="NCBI Taxonomy" id="2711"/>
    <lineage>
        <taxon>Eukaryota</taxon>
        <taxon>Viridiplantae</taxon>
        <taxon>Streptophyta</taxon>
        <taxon>Embryophyta</taxon>
        <taxon>Tracheophyta</taxon>
        <taxon>Spermatophyta</taxon>
        <taxon>Magnoliopsida</taxon>
        <taxon>eudicotyledons</taxon>
        <taxon>Gunneridae</taxon>
        <taxon>Pentapetalae</taxon>
        <taxon>rosids</taxon>
        <taxon>malvids</taxon>
        <taxon>Sapindales</taxon>
        <taxon>Rutaceae</taxon>
        <taxon>Aurantioideae</taxon>
        <taxon>Citrus</taxon>
    </lineage>
</organism>
<feature type="non-terminal residue" evidence="2">
    <location>
        <position position="71"/>
    </location>
</feature>
<sequence>MGPSRNLISIIFIVSVLLMLASACSNGQRKLLEQCSSDGDCEAGLYCFSCPERFSGSRCVRSTITDQFKLL</sequence>
<accession>A0A067FY69</accession>
<feature type="signal peptide" evidence="1">
    <location>
        <begin position="1"/>
        <end position="23"/>
    </location>
</feature>
<dbReference type="STRING" id="2711.A0A067FY69"/>
<dbReference type="EMBL" id="KK784887">
    <property type="protein sequence ID" value="KDO72283.1"/>
    <property type="molecule type" value="Genomic_DNA"/>
</dbReference>
<keyword evidence="3" id="KW-1185">Reference proteome</keyword>
<feature type="chain" id="PRO_5001637532" evidence="1">
    <location>
        <begin position="24"/>
        <end position="71"/>
    </location>
</feature>
<proteinExistence type="predicted"/>
<reference evidence="2 3" key="1">
    <citation type="submission" date="2014-04" db="EMBL/GenBank/DDBJ databases">
        <authorList>
            <consortium name="International Citrus Genome Consortium"/>
            <person name="Gmitter F."/>
            <person name="Chen C."/>
            <person name="Farmerie W."/>
            <person name="Harkins T."/>
            <person name="Desany B."/>
            <person name="Mohiuddin M."/>
            <person name="Kodira C."/>
            <person name="Borodovsky M."/>
            <person name="Lomsadze A."/>
            <person name="Burns P."/>
            <person name="Jenkins J."/>
            <person name="Prochnik S."/>
            <person name="Shu S."/>
            <person name="Chapman J."/>
            <person name="Pitluck S."/>
            <person name="Schmutz J."/>
            <person name="Rokhsar D."/>
        </authorList>
    </citation>
    <scope>NUCLEOTIDE SEQUENCE</scope>
</reference>
<evidence type="ECO:0000313" key="2">
    <source>
        <dbReference type="EMBL" id="KDO72283.1"/>
    </source>
</evidence>
<dbReference type="AlphaFoldDB" id="A0A067FY69"/>
<dbReference type="Proteomes" id="UP000027120">
    <property type="component" value="Unassembled WGS sequence"/>
</dbReference>